<sequence length="192" mass="21094">MGEQEKAAPRRRDPERRRREILEAAAEIVVTRGPSALTHRAIAAHAGIPLGTITRHFPSIDALRETALETVGTENEAELDVVQRELTNHPDPAARLAELMHEDHLDIRQAHASIAMITAAVHDDRLRSLARRWSERLTEILTAHCDPESARAMARYVDGALVETVLSDGPPSTATMTRALRALMSPSPAEGE</sequence>
<dbReference type="PANTHER" id="PTHR30055:SF231">
    <property type="entry name" value="TRANSCRIPTIONAL REGULATORY PROTEIN (PROBABLY DEOR-FAMILY)-RELATED"/>
    <property type="match status" value="1"/>
</dbReference>
<evidence type="ECO:0000313" key="5">
    <source>
        <dbReference type="Proteomes" id="UP000315730"/>
    </source>
</evidence>
<accession>A0A4Y4D3M6</accession>
<dbReference type="RefSeq" id="WP_141270002.1">
    <property type="nucleotide sequence ID" value="NZ_BJNW01000017.1"/>
</dbReference>
<dbReference type="AlphaFoldDB" id="A0A4Y4D3M6"/>
<dbReference type="PANTHER" id="PTHR30055">
    <property type="entry name" value="HTH-TYPE TRANSCRIPTIONAL REGULATOR RUTR"/>
    <property type="match status" value="1"/>
</dbReference>
<keyword evidence="5" id="KW-1185">Reference proteome</keyword>
<protein>
    <submittedName>
        <fullName evidence="4">TetR family transcriptional regulator</fullName>
    </submittedName>
</protein>
<feature type="DNA-binding region" description="H-T-H motif" evidence="2">
    <location>
        <begin position="38"/>
        <end position="57"/>
    </location>
</feature>
<dbReference type="EMBL" id="BJNW01000017">
    <property type="protein sequence ID" value="GEC99781.1"/>
    <property type="molecule type" value="Genomic_DNA"/>
</dbReference>
<dbReference type="InterPro" id="IPR036271">
    <property type="entry name" value="Tet_transcr_reg_TetR-rel_C_sf"/>
</dbReference>
<keyword evidence="1 2" id="KW-0238">DNA-binding</keyword>
<name>A0A4Y4D3M6_KOCVA</name>
<dbReference type="STRING" id="1272.GCA_900014985_01634"/>
<reference evidence="4 5" key="1">
    <citation type="submission" date="2019-06" db="EMBL/GenBank/DDBJ databases">
        <title>Whole genome shotgun sequence of Kocuria varians NBRC 15358.</title>
        <authorList>
            <person name="Hosoyama A."/>
            <person name="Uohara A."/>
            <person name="Ohji S."/>
            <person name="Ichikawa N."/>
        </authorList>
    </citation>
    <scope>NUCLEOTIDE SEQUENCE [LARGE SCALE GENOMIC DNA]</scope>
    <source>
        <strain evidence="4 5">NBRC 15358</strain>
    </source>
</reference>
<organism evidence="4 5">
    <name type="scientific">Kocuria varians</name>
    <name type="common">Micrococcus varians</name>
    <dbReference type="NCBI Taxonomy" id="1272"/>
    <lineage>
        <taxon>Bacteria</taxon>
        <taxon>Bacillati</taxon>
        <taxon>Actinomycetota</taxon>
        <taxon>Actinomycetes</taxon>
        <taxon>Micrococcales</taxon>
        <taxon>Micrococcaceae</taxon>
        <taxon>Kocuria</taxon>
    </lineage>
</organism>
<dbReference type="SUPFAM" id="SSF46689">
    <property type="entry name" value="Homeodomain-like"/>
    <property type="match status" value="1"/>
</dbReference>
<comment type="caution">
    <text evidence="4">The sequence shown here is derived from an EMBL/GenBank/DDBJ whole genome shotgun (WGS) entry which is preliminary data.</text>
</comment>
<dbReference type="Pfam" id="PF00440">
    <property type="entry name" value="TetR_N"/>
    <property type="match status" value="1"/>
</dbReference>
<dbReference type="Proteomes" id="UP000315730">
    <property type="component" value="Unassembled WGS sequence"/>
</dbReference>
<dbReference type="OrthoDB" id="6929199at2"/>
<dbReference type="InterPro" id="IPR001647">
    <property type="entry name" value="HTH_TetR"/>
</dbReference>
<gene>
    <name evidence="4" type="ORF">KVA01_19360</name>
</gene>
<dbReference type="GO" id="GO:0000976">
    <property type="term" value="F:transcription cis-regulatory region binding"/>
    <property type="evidence" value="ECO:0007669"/>
    <property type="project" value="TreeGrafter"/>
</dbReference>
<dbReference type="Gene3D" id="1.10.357.10">
    <property type="entry name" value="Tetracycline Repressor, domain 2"/>
    <property type="match status" value="1"/>
</dbReference>
<dbReference type="InterPro" id="IPR050109">
    <property type="entry name" value="HTH-type_TetR-like_transc_reg"/>
</dbReference>
<evidence type="ECO:0000259" key="3">
    <source>
        <dbReference type="PROSITE" id="PS50977"/>
    </source>
</evidence>
<dbReference type="InterPro" id="IPR041583">
    <property type="entry name" value="TetR_C_31"/>
</dbReference>
<dbReference type="PROSITE" id="PS50977">
    <property type="entry name" value="HTH_TETR_2"/>
    <property type="match status" value="1"/>
</dbReference>
<evidence type="ECO:0000256" key="2">
    <source>
        <dbReference type="PROSITE-ProRule" id="PRU00335"/>
    </source>
</evidence>
<proteinExistence type="predicted"/>
<dbReference type="Pfam" id="PF17940">
    <property type="entry name" value="TetR_C_31"/>
    <property type="match status" value="1"/>
</dbReference>
<feature type="domain" description="HTH tetR-type" evidence="3">
    <location>
        <begin position="15"/>
        <end position="75"/>
    </location>
</feature>
<evidence type="ECO:0000313" key="4">
    <source>
        <dbReference type="EMBL" id="GEC99781.1"/>
    </source>
</evidence>
<dbReference type="InterPro" id="IPR009057">
    <property type="entry name" value="Homeodomain-like_sf"/>
</dbReference>
<evidence type="ECO:0000256" key="1">
    <source>
        <dbReference type="ARBA" id="ARBA00023125"/>
    </source>
</evidence>
<dbReference type="SUPFAM" id="SSF48498">
    <property type="entry name" value="Tetracyclin repressor-like, C-terminal domain"/>
    <property type="match status" value="1"/>
</dbReference>
<dbReference type="GO" id="GO:0003700">
    <property type="term" value="F:DNA-binding transcription factor activity"/>
    <property type="evidence" value="ECO:0007669"/>
    <property type="project" value="TreeGrafter"/>
</dbReference>